<keyword evidence="1" id="KW-0812">Transmembrane</keyword>
<dbReference type="AlphaFoldDB" id="A0A813JPL8"/>
<organism evidence="2 3">
    <name type="scientific">Polarella glacialis</name>
    <name type="common">Dinoflagellate</name>
    <dbReference type="NCBI Taxonomy" id="89957"/>
    <lineage>
        <taxon>Eukaryota</taxon>
        <taxon>Sar</taxon>
        <taxon>Alveolata</taxon>
        <taxon>Dinophyceae</taxon>
        <taxon>Suessiales</taxon>
        <taxon>Suessiaceae</taxon>
        <taxon>Polarella</taxon>
    </lineage>
</organism>
<evidence type="ECO:0000256" key="1">
    <source>
        <dbReference type="SAM" id="Phobius"/>
    </source>
</evidence>
<name>A0A813JPL8_POLGL</name>
<keyword evidence="1" id="KW-0472">Membrane</keyword>
<gene>
    <name evidence="2" type="ORF">PGLA2088_LOCUS23656</name>
</gene>
<sequence>MKFMSNVKYVSAAHEFQLDVISSRYTQRLRNVGEAASKGGVALYLESLVVFSVAASQAQFYGREEVEFARVGLSGIGDFFQGVLRTQALSIHNDSVGFMAFKGIPLELVCEYVLVDKYFDVAFPRWGASFIRGFIGRTFEVPVMVIQSDIVISIHGSLFSTAVNGGGGTFDGDLVSSNGSDEFIPSKFKRRRWSSRGKFLVFMFPGERFWSILSASVGAIGIAIPCAGSFIGSKSVIVKVKKVALVTILTGSVFSEEVFAQFLRVCLRAFTLFARSTLVVSTDIESATILSGVFVVALVHPGAAIAFVTFYGASISSSAWLGWRQRVGSITIHVIELFSLFFSTHERGLFGKGSVFFVVLKVLNSVTRFEVTNQIEIQKGEVLKESFKLNMFIVRYQALIFLFFVVFDAEFLCFFKFCEAGKGYGAHTELPLLNFVFIHFSLEFLSLVEELSDSFSFRGDLLFIALWGGGFSLRVMFLSKITPFASGESIPDFLGEALFFYDSRIHTRVVELGIPTFPARNLERVFLYLFDRSGVPGVTVFFDSAAGIANSVNTRSQDAIFRDFVVGRLFILKALLIPNVSVSIVENGSSFVLGRSGKAAAWLSSAIEVLLDSFGLIKGVIGEYLMRIISQELENSLLPSFIIEPGIVLNVRNASLPPLILGTLKLSGNVIVLLSPSLHYHIGREDFKESRRSFSHSSIDDDRAGKIPGGIVNGKKGGASVFEVPTAGGQMCNRHFTDKVGTPIIGFGCVTLLELLALLSPGAAFVLGEVGGALGGAAISVLGFLSLEVSIRNLVTEAEAFGGAPVLGFRSFEVARFGVLLGAGGAFEVVATGDLLSLE</sequence>
<accession>A0A813JPL8</accession>
<feature type="transmembrane region" description="Helical" evidence="1">
    <location>
        <begin position="765"/>
        <end position="785"/>
    </location>
</feature>
<feature type="transmembrane region" description="Helical" evidence="1">
    <location>
        <begin position="740"/>
        <end position="759"/>
    </location>
</feature>
<comment type="caution">
    <text evidence="2">The sequence shown here is derived from an EMBL/GenBank/DDBJ whole genome shotgun (WGS) entry which is preliminary data.</text>
</comment>
<dbReference type="Proteomes" id="UP000626109">
    <property type="component" value="Unassembled WGS sequence"/>
</dbReference>
<feature type="transmembrane region" description="Helical" evidence="1">
    <location>
        <begin position="209"/>
        <end position="231"/>
    </location>
</feature>
<keyword evidence="1" id="KW-1133">Transmembrane helix</keyword>
<dbReference type="EMBL" id="CAJNNW010026232">
    <property type="protein sequence ID" value="CAE8683847.1"/>
    <property type="molecule type" value="Genomic_DNA"/>
</dbReference>
<proteinExistence type="predicted"/>
<protein>
    <submittedName>
        <fullName evidence="2">Uncharacterized protein</fullName>
    </submittedName>
</protein>
<feature type="transmembrane region" description="Helical" evidence="1">
    <location>
        <begin position="396"/>
        <end position="418"/>
    </location>
</feature>
<evidence type="ECO:0000313" key="3">
    <source>
        <dbReference type="Proteomes" id="UP000626109"/>
    </source>
</evidence>
<evidence type="ECO:0000313" key="2">
    <source>
        <dbReference type="EMBL" id="CAE8683847.1"/>
    </source>
</evidence>
<reference evidence="2" key="1">
    <citation type="submission" date="2021-02" db="EMBL/GenBank/DDBJ databases">
        <authorList>
            <person name="Dougan E. K."/>
            <person name="Rhodes N."/>
            <person name="Thang M."/>
            <person name="Chan C."/>
        </authorList>
    </citation>
    <scope>NUCLEOTIDE SEQUENCE</scope>
</reference>
<feature type="transmembrane region" description="Helical" evidence="1">
    <location>
        <begin position="288"/>
        <end position="313"/>
    </location>
</feature>